<sequence>MKNQEKIKFAAPNKNLFFPTLKKRVDQYFADNQKSRYANKTMVIKTIILLVAYIVPYIILISFTPPLALSLFLWLLMGAGISGIGMSIMHDANHGAFSQNPTINKWVGFTINLAGVGVMNWKWQHNILHHTYTNVANVDEDIKDRGVVKLSPHETVRRIHRFQWLYAFFFYSILTLYWVILKDFIQYANFIKSGVNRQSSTENRQMLAGLIILKITYFAIFLVAPTLIFHIPFWQVLVGFLLMHFTAGLVLTVIFQLAHSVEGTHYPLPNEDGIIEQDWAIHQLETTSNFSPQNKWLSWYIGGLNFQIEHHLFPRICHVHYPKLAPIVKQTANEFGLTYLENRTFLIAIKSHLASLKRFGIPHYDEAIV</sequence>
<evidence type="ECO:0000256" key="1">
    <source>
        <dbReference type="SAM" id="Phobius"/>
    </source>
</evidence>
<dbReference type="EMBL" id="JBHULC010000039">
    <property type="protein sequence ID" value="MFD2523901.1"/>
    <property type="molecule type" value="Genomic_DNA"/>
</dbReference>
<name>A0ABW5JCU6_9BACT</name>
<dbReference type="InterPro" id="IPR012171">
    <property type="entry name" value="Fatty_acid_desaturase"/>
</dbReference>
<reference evidence="4" key="1">
    <citation type="journal article" date="2019" name="Int. J. Syst. Evol. Microbiol.">
        <title>The Global Catalogue of Microorganisms (GCM) 10K type strain sequencing project: providing services to taxonomists for standard genome sequencing and annotation.</title>
        <authorList>
            <consortium name="The Broad Institute Genomics Platform"/>
            <consortium name="The Broad Institute Genome Sequencing Center for Infectious Disease"/>
            <person name="Wu L."/>
            <person name="Ma J."/>
        </authorList>
    </citation>
    <scope>NUCLEOTIDE SEQUENCE [LARGE SCALE GENOMIC DNA]</scope>
    <source>
        <strain evidence="4">KCTC 52344</strain>
    </source>
</reference>
<dbReference type="InterPro" id="IPR005804">
    <property type="entry name" value="FA_desaturase_dom"/>
</dbReference>
<dbReference type="RefSeq" id="WP_340238860.1">
    <property type="nucleotide sequence ID" value="NZ_JBBEWC010000010.1"/>
</dbReference>
<accession>A0ABW5JCU6</accession>
<dbReference type="Pfam" id="PF00487">
    <property type="entry name" value="FA_desaturase"/>
    <property type="match status" value="1"/>
</dbReference>
<feature type="transmembrane region" description="Helical" evidence="1">
    <location>
        <begin position="67"/>
        <end position="85"/>
    </location>
</feature>
<dbReference type="Proteomes" id="UP001597510">
    <property type="component" value="Unassembled WGS sequence"/>
</dbReference>
<gene>
    <name evidence="3" type="ORF">ACFSR2_23575</name>
</gene>
<protein>
    <submittedName>
        <fullName evidence="3">Fatty acid desaturase family protein</fullName>
    </submittedName>
</protein>
<dbReference type="PANTHER" id="PTHR19353">
    <property type="entry name" value="FATTY ACID DESATURASE 2"/>
    <property type="match status" value="1"/>
</dbReference>
<feature type="domain" description="Fatty acid desaturase" evidence="2">
    <location>
        <begin position="70"/>
        <end position="340"/>
    </location>
</feature>
<keyword evidence="1" id="KW-0812">Transmembrane</keyword>
<dbReference type="PIRSF" id="PIRSF015921">
    <property type="entry name" value="FA_sphinglp_des"/>
    <property type="match status" value="1"/>
</dbReference>
<feature type="transmembrane region" description="Helical" evidence="1">
    <location>
        <begin position="206"/>
        <end position="231"/>
    </location>
</feature>
<evidence type="ECO:0000313" key="3">
    <source>
        <dbReference type="EMBL" id="MFD2523901.1"/>
    </source>
</evidence>
<proteinExistence type="predicted"/>
<keyword evidence="1" id="KW-0472">Membrane</keyword>
<keyword evidence="1" id="KW-1133">Transmembrane helix</keyword>
<evidence type="ECO:0000259" key="2">
    <source>
        <dbReference type="Pfam" id="PF00487"/>
    </source>
</evidence>
<evidence type="ECO:0000313" key="4">
    <source>
        <dbReference type="Proteomes" id="UP001597510"/>
    </source>
</evidence>
<dbReference type="PANTHER" id="PTHR19353:SF19">
    <property type="entry name" value="DELTA(5) FATTY ACID DESATURASE C-RELATED"/>
    <property type="match status" value="1"/>
</dbReference>
<feature type="transmembrane region" description="Helical" evidence="1">
    <location>
        <begin position="237"/>
        <end position="258"/>
    </location>
</feature>
<feature type="transmembrane region" description="Helical" evidence="1">
    <location>
        <begin position="42"/>
        <end position="61"/>
    </location>
</feature>
<dbReference type="CDD" id="cd03506">
    <property type="entry name" value="Delta6-FADS-like"/>
    <property type="match status" value="1"/>
</dbReference>
<organism evidence="3 4">
    <name type="scientific">Emticicia soli</name>
    <dbReference type="NCBI Taxonomy" id="2027878"/>
    <lineage>
        <taxon>Bacteria</taxon>
        <taxon>Pseudomonadati</taxon>
        <taxon>Bacteroidota</taxon>
        <taxon>Cytophagia</taxon>
        <taxon>Cytophagales</taxon>
        <taxon>Leadbetterellaceae</taxon>
        <taxon>Emticicia</taxon>
    </lineage>
</organism>
<feature type="transmembrane region" description="Helical" evidence="1">
    <location>
        <begin position="164"/>
        <end position="185"/>
    </location>
</feature>
<keyword evidence="4" id="KW-1185">Reference proteome</keyword>
<comment type="caution">
    <text evidence="3">The sequence shown here is derived from an EMBL/GenBank/DDBJ whole genome shotgun (WGS) entry which is preliminary data.</text>
</comment>